<accession>A0A8D8C9I5</accession>
<reference evidence="1" key="1">
    <citation type="submission" date="2021-05" db="EMBL/GenBank/DDBJ databases">
        <authorList>
            <person name="Alioto T."/>
            <person name="Alioto T."/>
            <person name="Gomez Garrido J."/>
        </authorList>
    </citation>
    <scope>NUCLEOTIDE SEQUENCE</scope>
</reference>
<dbReference type="EMBL" id="HBUE01106006">
    <property type="protein sequence ID" value="CAG6487102.1"/>
    <property type="molecule type" value="Transcribed_RNA"/>
</dbReference>
<name>A0A8D8C9I5_CULPI</name>
<evidence type="ECO:0000313" key="1">
    <source>
        <dbReference type="EMBL" id="CAG6487102.1"/>
    </source>
</evidence>
<sequence length="112" mass="12804">MTSVSDVFRDVRTMPASMSSSSPSVVLSGFARAWNIESLTSSTQLKFCPESVKHGNPIKFRFLSSSLSGCQRKRGEGGKKWFRIEQFILIKFPSNQLRTCHTREERQRVMKE</sequence>
<organism evidence="1">
    <name type="scientific">Culex pipiens</name>
    <name type="common">House mosquito</name>
    <dbReference type="NCBI Taxonomy" id="7175"/>
    <lineage>
        <taxon>Eukaryota</taxon>
        <taxon>Metazoa</taxon>
        <taxon>Ecdysozoa</taxon>
        <taxon>Arthropoda</taxon>
        <taxon>Hexapoda</taxon>
        <taxon>Insecta</taxon>
        <taxon>Pterygota</taxon>
        <taxon>Neoptera</taxon>
        <taxon>Endopterygota</taxon>
        <taxon>Diptera</taxon>
        <taxon>Nematocera</taxon>
        <taxon>Culicoidea</taxon>
        <taxon>Culicidae</taxon>
        <taxon>Culicinae</taxon>
        <taxon>Culicini</taxon>
        <taxon>Culex</taxon>
        <taxon>Culex</taxon>
    </lineage>
</organism>
<proteinExistence type="predicted"/>
<dbReference type="AlphaFoldDB" id="A0A8D8C9I5"/>
<protein>
    <submittedName>
        <fullName evidence="1">(northern house mosquito) hypothetical protein</fullName>
    </submittedName>
</protein>